<organism evidence="9 10">
    <name type="scientific">Anaerolinea thermolimosa</name>
    <dbReference type="NCBI Taxonomy" id="229919"/>
    <lineage>
        <taxon>Bacteria</taxon>
        <taxon>Bacillati</taxon>
        <taxon>Chloroflexota</taxon>
        <taxon>Anaerolineae</taxon>
        <taxon>Anaerolineales</taxon>
        <taxon>Anaerolineaceae</taxon>
        <taxon>Anaerolinea</taxon>
    </lineage>
</organism>
<dbReference type="InterPro" id="IPR045621">
    <property type="entry name" value="BPD_transp_1_N"/>
</dbReference>
<feature type="transmembrane region" description="Helical" evidence="7">
    <location>
        <begin position="194"/>
        <end position="213"/>
    </location>
</feature>
<dbReference type="GO" id="GO:0005886">
    <property type="term" value="C:plasma membrane"/>
    <property type="evidence" value="ECO:0007669"/>
    <property type="project" value="UniProtKB-SubCell"/>
</dbReference>
<dbReference type="InterPro" id="IPR000515">
    <property type="entry name" value="MetI-like"/>
</dbReference>
<dbReference type="Proteomes" id="UP000264141">
    <property type="component" value="Unassembled WGS sequence"/>
</dbReference>
<keyword evidence="6 7" id="KW-0472">Membrane</keyword>
<dbReference type="OrthoDB" id="9772184at2"/>
<feature type="transmembrane region" description="Helical" evidence="7">
    <location>
        <begin position="9"/>
        <end position="29"/>
    </location>
</feature>
<dbReference type="Pfam" id="PF19300">
    <property type="entry name" value="BPD_transp_1_N"/>
    <property type="match status" value="1"/>
</dbReference>
<dbReference type="GO" id="GO:0055085">
    <property type="term" value="P:transmembrane transport"/>
    <property type="evidence" value="ECO:0007669"/>
    <property type="project" value="InterPro"/>
</dbReference>
<evidence type="ECO:0000313" key="9">
    <source>
        <dbReference type="EMBL" id="HCE17302.1"/>
    </source>
</evidence>
<evidence type="ECO:0000256" key="4">
    <source>
        <dbReference type="ARBA" id="ARBA00022692"/>
    </source>
</evidence>
<proteinExistence type="inferred from homology"/>
<gene>
    <name evidence="9" type="ORF">DEQ80_05535</name>
</gene>
<protein>
    <submittedName>
        <fullName evidence="9">ABC transporter permease</fullName>
    </submittedName>
</protein>
<keyword evidence="5 7" id="KW-1133">Transmembrane helix</keyword>
<feature type="domain" description="ABC transmembrane type-1" evidence="8">
    <location>
        <begin position="101"/>
        <end position="313"/>
    </location>
</feature>
<evidence type="ECO:0000256" key="7">
    <source>
        <dbReference type="RuleBase" id="RU363032"/>
    </source>
</evidence>
<dbReference type="SUPFAM" id="SSF161098">
    <property type="entry name" value="MetI-like"/>
    <property type="match status" value="1"/>
</dbReference>
<evidence type="ECO:0000313" key="10">
    <source>
        <dbReference type="Proteomes" id="UP000264141"/>
    </source>
</evidence>
<feature type="transmembrane region" description="Helical" evidence="7">
    <location>
        <begin position="137"/>
        <end position="165"/>
    </location>
</feature>
<dbReference type="CDD" id="cd06261">
    <property type="entry name" value="TM_PBP2"/>
    <property type="match status" value="1"/>
</dbReference>
<dbReference type="PANTHER" id="PTHR30465">
    <property type="entry name" value="INNER MEMBRANE ABC TRANSPORTER"/>
    <property type="match status" value="1"/>
</dbReference>
<feature type="transmembrane region" description="Helical" evidence="7">
    <location>
        <begin position="252"/>
        <end position="275"/>
    </location>
</feature>
<feature type="transmembrane region" description="Helical" evidence="7">
    <location>
        <begin position="295"/>
        <end position="321"/>
    </location>
</feature>
<dbReference type="AlphaFoldDB" id="A0A3D1JFL3"/>
<evidence type="ECO:0000256" key="6">
    <source>
        <dbReference type="ARBA" id="ARBA00023136"/>
    </source>
</evidence>
<keyword evidence="3" id="KW-1003">Cell membrane</keyword>
<dbReference type="PANTHER" id="PTHR30465:SF43">
    <property type="entry name" value="OLIGOPEPTIDE ABC TRANSPORTER, PERMEASE PROTEIN"/>
    <property type="match status" value="1"/>
</dbReference>
<dbReference type="RefSeq" id="WP_062189575.1">
    <property type="nucleotide sequence ID" value="NZ_DF967965.1"/>
</dbReference>
<evidence type="ECO:0000256" key="1">
    <source>
        <dbReference type="ARBA" id="ARBA00004651"/>
    </source>
</evidence>
<accession>A0A3D1JFL3</accession>
<evidence type="ECO:0000256" key="2">
    <source>
        <dbReference type="ARBA" id="ARBA00022448"/>
    </source>
</evidence>
<evidence type="ECO:0000259" key="8">
    <source>
        <dbReference type="PROSITE" id="PS50928"/>
    </source>
</evidence>
<dbReference type="Pfam" id="PF00528">
    <property type="entry name" value="BPD_transp_1"/>
    <property type="match status" value="1"/>
</dbReference>
<keyword evidence="2 7" id="KW-0813">Transport</keyword>
<dbReference type="InterPro" id="IPR035906">
    <property type="entry name" value="MetI-like_sf"/>
</dbReference>
<feature type="transmembrane region" description="Helical" evidence="7">
    <location>
        <begin position="101"/>
        <end position="125"/>
    </location>
</feature>
<evidence type="ECO:0000256" key="3">
    <source>
        <dbReference type="ARBA" id="ARBA00022475"/>
    </source>
</evidence>
<dbReference type="PROSITE" id="PS50928">
    <property type="entry name" value="ABC_TM1"/>
    <property type="match status" value="1"/>
</dbReference>
<comment type="subcellular location">
    <subcellularLocation>
        <location evidence="1 7">Cell membrane</location>
        <topology evidence="1 7">Multi-pass membrane protein</topology>
    </subcellularLocation>
</comment>
<keyword evidence="4 7" id="KW-0812">Transmembrane</keyword>
<dbReference type="Gene3D" id="1.10.3720.10">
    <property type="entry name" value="MetI-like"/>
    <property type="match status" value="1"/>
</dbReference>
<dbReference type="STRING" id="229919.GCA_001050195_00577"/>
<reference evidence="9 10" key="1">
    <citation type="journal article" date="2018" name="Nat. Biotechnol.">
        <title>A standardized bacterial taxonomy based on genome phylogeny substantially revises the tree of life.</title>
        <authorList>
            <person name="Parks D.H."/>
            <person name="Chuvochina M."/>
            <person name="Waite D.W."/>
            <person name="Rinke C."/>
            <person name="Skarshewski A."/>
            <person name="Chaumeil P.A."/>
            <person name="Hugenholtz P."/>
        </authorList>
    </citation>
    <scope>NUCLEOTIDE SEQUENCE [LARGE SCALE GENOMIC DNA]</scope>
    <source>
        <strain evidence="9">UBA8781</strain>
    </source>
</reference>
<evidence type="ECO:0000256" key="5">
    <source>
        <dbReference type="ARBA" id="ARBA00022989"/>
    </source>
</evidence>
<comment type="caution">
    <text evidence="9">The sequence shown here is derived from an EMBL/GenBank/DDBJ whole genome shotgun (WGS) entry which is preliminary data.</text>
</comment>
<dbReference type="EMBL" id="DPBP01000023">
    <property type="protein sequence ID" value="HCE17302.1"/>
    <property type="molecule type" value="Genomic_DNA"/>
</dbReference>
<name>A0A3D1JFL3_9CHLR</name>
<comment type="similarity">
    <text evidence="7">Belongs to the binding-protein-dependent transport system permease family.</text>
</comment>
<sequence length="328" mass="36303">MVNYILRRLGYAVIMIVLVSFVGFCIIKLPPGDFLTQKLEQLRARGDRSAESQIEALRAKYGLDRPFMVQYTTWAVNFLKGDFGESFQYERPVKDLLGERLTMTVVLALATLIITWVLAIPLGVYSAVRQYSLGDQIITTISFIGIGIPGFLLALIILFFAIVVLNQDVLGLFSKEYIDAPWSVGKVIDLLKHLWIPALISAVTGTGGLIRIMRGNLLETMGQPFVEAARARGLRNRDVIWKHAVRVAINPLIVILGSEALPGIIGGNALVSIVLNLPTIGPLFVDSLRRLDMYLAGTCIVFFTILLLVGNLLADLVLAWVDPRIRLE</sequence>